<evidence type="ECO:0000313" key="2">
    <source>
        <dbReference type="EMBL" id="THU48635.1"/>
    </source>
</evidence>
<reference evidence="2 3" key="1">
    <citation type="journal article" date="2019" name="Nat. Plants">
        <title>Genome sequencing of Musa balbisiana reveals subgenome evolution and function divergence in polyploid bananas.</title>
        <authorList>
            <person name="Yao X."/>
        </authorList>
    </citation>
    <scope>NUCLEOTIDE SEQUENCE [LARGE SCALE GENOMIC DNA]</scope>
    <source>
        <strain evidence="3">cv. DH-PKW</strain>
        <tissue evidence="2">Leaves</tissue>
    </source>
</reference>
<organism evidence="2 3">
    <name type="scientific">Musa balbisiana</name>
    <name type="common">Banana</name>
    <dbReference type="NCBI Taxonomy" id="52838"/>
    <lineage>
        <taxon>Eukaryota</taxon>
        <taxon>Viridiplantae</taxon>
        <taxon>Streptophyta</taxon>
        <taxon>Embryophyta</taxon>
        <taxon>Tracheophyta</taxon>
        <taxon>Spermatophyta</taxon>
        <taxon>Magnoliopsida</taxon>
        <taxon>Liliopsida</taxon>
        <taxon>Zingiberales</taxon>
        <taxon>Musaceae</taxon>
        <taxon>Musa</taxon>
    </lineage>
</organism>
<sequence>MYAVPVEIFLSIPLLVRPQSPVFRKHLNHYCVLQWKYFGKELYSYPVFLQGGSTYCERWNRLHQRAARTATARGGGGGGEAAGVKLGGDSGD</sequence>
<protein>
    <submittedName>
        <fullName evidence="2">Uncharacterized protein</fullName>
    </submittedName>
</protein>
<accession>A0A4S8IJS8</accession>
<feature type="compositionally biased region" description="Gly residues" evidence="1">
    <location>
        <begin position="73"/>
        <end position="92"/>
    </location>
</feature>
<dbReference type="EMBL" id="PYDT01000009">
    <property type="protein sequence ID" value="THU48635.1"/>
    <property type="molecule type" value="Genomic_DNA"/>
</dbReference>
<evidence type="ECO:0000256" key="1">
    <source>
        <dbReference type="SAM" id="MobiDB-lite"/>
    </source>
</evidence>
<keyword evidence="3" id="KW-1185">Reference proteome</keyword>
<comment type="caution">
    <text evidence="2">The sequence shown here is derived from an EMBL/GenBank/DDBJ whole genome shotgun (WGS) entry which is preliminary data.</text>
</comment>
<dbReference type="Proteomes" id="UP000317650">
    <property type="component" value="Chromosome 6"/>
</dbReference>
<gene>
    <name evidence="2" type="ORF">C4D60_Mb06t01070</name>
</gene>
<dbReference type="AlphaFoldDB" id="A0A4S8IJS8"/>
<name>A0A4S8IJS8_MUSBA</name>
<evidence type="ECO:0000313" key="3">
    <source>
        <dbReference type="Proteomes" id="UP000317650"/>
    </source>
</evidence>
<proteinExistence type="predicted"/>
<feature type="region of interest" description="Disordered" evidence="1">
    <location>
        <begin position="70"/>
        <end position="92"/>
    </location>
</feature>